<feature type="coiled-coil region" evidence="1">
    <location>
        <begin position="97"/>
        <end position="124"/>
    </location>
</feature>
<dbReference type="KEGG" id="ntr:B0W44_05295"/>
<dbReference type="RefSeq" id="WP_077719104.1">
    <property type="nucleotide sequence ID" value="NZ_CP019699.1"/>
</dbReference>
<name>A0A1U9K5I1_9BACL</name>
<sequence length="142" mass="16443">MARGPKLNDRKKEKIRQLLAEGYAKNAVAKKVGVSWATVDKVSKEDADGLETLREQKKEQWIKESWKTIYLYMQHVQSEKVIKRTGARDSAILIGTLHDKMLKAKELELKQQELELKRKEIEEPQTSRVIIVDDVPEVETDE</sequence>
<keyword evidence="1" id="KW-0175">Coiled coil</keyword>
<dbReference type="STRING" id="1471761.B0W44_05295"/>
<dbReference type="Pfam" id="PF02796">
    <property type="entry name" value="HTH_7"/>
    <property type="match status" value="1"/>
</dbReference>
<dbReference type="GO" id="GO:0003677">
    <property type="term" value="F:DNA binding"/>
    <property type="evidence" value="ECO:0007669"/>
    <property type="project" value="InterPro"/>
</dbReference>
<organism evidence="3 4">
    <name type="scientific">Novibacillus thermophilus</name>
    <dbReference type="NCBI Taxonomy" id="1471761"/>
    <lineage>
        <taxon>Bacteria</taxon>
        <taxon>Bacillati</taxon>
        <taxon>Bacillota</taxon>
        <taxon>Bacilli</taxon>
        <taxon>Bacillales</taxon>
        <taxon>Thermoactinomycetaceae</taxon>
        <taxon>Novibacillus</taxon>
    </lineage>
</organism>
<dbReference type="Proteomes" id="UP000188603">
    <property type="component" value="Chromosome"/>
</dbReference>
<evidence type="ECO:0000256" key="1">
    <source>
        <dbReference type="SAM" id="Coils"/>
    </source>
</evidence>
<evidence type="ECO:0000259" key="2">
    <source>
        <dbReference type="Pfam" id="PF02796"/>
    </source>
</evidence>
<protein>
    <recommendedName>
        <fullName evidence="2">Resolvase HTH domain-containing protein</fullName>
    </recommendedName>
</protein>
<dbReference type="EMBL" id="CP019699">
    <property type="protein sequence ID" value="AQS55283.1"/>
    <property type="molecule type" value="Genomic_DNA"/>
</dbReference>
<dbReference type="InterPro" id="IPR009057">
    <property type="entry name" value="Homeodomain-like_sf"/>
</dbReference>
<accession>A0A1U9K5I1</accession>
<proteinExistence type="predicted"/>
<evidence type="ECO:0000313" key="3">
    <source>
        <dbReference type="EMBL" id="AQS55283.1"/>
    </source>
</evidence>
<dbReference type="InterPro" id="IPR006120">
    <property type="entry name" value="Resolvase_HTH_dom"/>
</dbReference>
<evidence type="ECO:0000313" key="4">
    <source>
        <dbReference type="Proteomes" id="UP000188603"/>
    </source>
</evidence>
<gene>
    <name evidence="3" type="ORF">B0W44_05295</name>
</gene>
<dbReference type="SUPFAM" id="SSF46689">
    <property type="entry name" value="Homeodomain-like"/>
    <property type="match status" value="1"/>
</dbReference>
<feature type="domain" description="Resolvase HTH" evidence="2">
    <location>
        <begin position="5"/>
        <end position="42"/>
    </location>
</feature>
<dbReference type="OrthoDB" id="2662344at2"/>
<dbReference type="Gene3D" id="1.10.10.60">
    <property type="entry name" value="Homeodomain-like"/>
    <property type="match status" value="1"/>
</dbReference>
<keyword evidence="4" id="KW-1185">Reference proteome</keyword>
<dbReference type="AlphaFoldDB" id="A0A1U9K5I1"/>
<reference evidence="3 4" key="1">
    <citation type="journal article" date="2015" name="Int. J. Syst. Evol. Microbiol.">
        <title>Novibacillus thermophilus gen. nov., sp. nov., a Gram-staining-negative and moderately thermophilic member of the family Thermoactinomycetaceae.</title>
        <authorList>
            <person name="Yang G."/>
            <person name="Chen J."/>
            <person name="Zhou S."/>
        </authorList>
    </citation>
    <scope>NUCLEOTIDE SEQUENCE [LARGE SCALE GENOMIC DNA]</scope>
    <source>
        <strain evidence="3 4">SG-1</strain>
    </source>
</reference>
<dbReference type="GO" id="GO:0000150">
    <property type="term" value="F:DNA strand exchange activity"/>
    <property type="evidence" value="ECO:0007669"/>
    <property type="project" value="InterPro"/>
</dbReference>